<accession>J7RFC9</accession>
<dbReference type="HOGENOM" id="CLU_043834_0_0_1"/>
<dbReference type="STRING" id="1071383.J7RFC9"/>
<dbReference type="RefSeq" id="XP_022462509.1">
    <property type="nucleotide sequence ID" value="XM_022610363.1"/>
</dbReference>
<dbReference type="GO" id="GO:0006368">
    <property type="term" value="P:transcription elongation by RNA polymerase II"/>
    <property type="evidence" value="ECO:0007669"/>
    <property type="project" value="EnsemblFungi"/>
</dbReference>
<dbReference type="eggNOG" id="ENOG502QQT5">
    <property type="taxonomic scope" value="Eukaryota"/>
</dbReference>
<dbReference type="OMA" id="PNWYSLP"/>
<dbReference type="KEGG" id="kng:KNAG_0A06010"/>
<reference evidence="1 2" key="1">
    <citation type="journal article" date="2011" name="Proc. Natl. Acad. Sci. U.S.A.">
        <title>Evolutionary erosion of yeast sex chromosomes by mating-type switching accidents.</title>
        <authorList>
            <person name="Gordon J.L."/>
            <person name="Armisen D."/>
            <person name="Proux-Wera E."/>
            <person name="Oheigeartaigh S.S."/>
            <person name="Byrne K.P."/>
            <person name="Wolfe K.H."/>
        </authorList>
    </citation>
    <scope>NUCLEOTIDE SEQUENCE [LARGE SCALE GENOMIC DNA]</scope>
    <source>
        <strain evidence="2">ATCC MYA-139 / BCRC 22969 / CBS 8797 / CCRC 22969 / KCTC 17520 / NBRC 10181 / NCYC 3082</strain>
    </source>
</reference>
<dbReference type="GO" id="GO:0006337">
    <property type="term" value="P:nucleosome disassembly"/>
    <property type="evidence" value="ECO:0007669"/>
    <property type="project" value="EnsemblFungi"/>
</dbReference>
<evidence type="ECO:0000313" key="2">
    <source>
        <dbReference type="Proteomes" id="UP000006310"/>
    </source>
</evidence>
<dbReference type="EMBL" id="HE978314">
    <property type="protein sequence ID" value="CCK68263.1"/>
    <property type="molecule type" value="Genomic_DNA"/>
</dbReference>
<dbReference type="AlphaFoldDB" id="J7RFC9"/>
<organism evidence="1 2">
    <name type="scientific">Huiozyma naganishii (strain ATCC MYA-139 / BCRC 22969 / CBS 8797 / KCTC 17520 / NBRC 10181 / NCYC 3082 / Yp74L-3)</name>
    <name type="common">Yeast</name>
    <name type="synonym">Kazachstania naganishii</name>
    <dbReference type="NCBI Taxonomy" id="1071383"/>
    <lineage>
        <taxon>Eukaryota</taxon>
        <taxon>Fungi</taxon>
        <taxon>Dikarya</taxon>
        <taxon>Ascomycota</taxon>
        <taxon>Saccharomycotina</taxon>
        <taxon>Saccharomycetes</taxon>
        <taxon>Saccharomycetales</taxon>
        <taxon>Saccharomycetaceae</taxon>
        <taxon>Huiozyma</taxon>
    </lineage>
</organism>
<dbReference type="GeneID" id="34523898"/>
<proteinExistence type="predicted"/>
<sequence>MPMEFQPLLHDIHTILKSASSKCSVLDEKFPGTFFEAKPEKIYASYVRYMERRTTNDGEVKNGSRIHFVTINGRFESGEYLPEQGGFYKLYHDIKLVCTNMIHFYPTDSKKYQLVDQFYKFATELLLRECYKIGILLTSEVGTEESSDKDPIETNEERSELDKAIAKDFLKISTSYRLPLRESYHVKTKDMDLFTSVINKSSLDHRPRELPDKNFEVNKIIPQANPFEEAPRLGFIAANTSNIPDPTLPPTEMMSKFLHPNWYSLPTTSWLKYGDYASWAPAFNEDSTVLDSTSSGIIWLKRIGYLTYGNKRVGQEKEAPESAVEDKIITENVDKKEGILEKVDSKVEEVDIAESVAQQDNKSDANAVRKEDIKLENLFSWKPLNCIESDEITSFKEGTQQDLVTETLLKIRKLRQDRVSHKISKPSVEETKLYFKVRRILKEVIVSKQLAHIPTNHQRSFPILQANYTGNIPVVRAQTTRKRKYNKTNR</sequence>
<dbReference type="Proteomes" id="UP000006310">
    <property type="component" value="Chromosome 1"/>
</dbReference>
<evidence type="ECO:0000313" key="1">
    <source>
        <dbReference type="EMBL" id="CCK68263.1"/>
    </source>
</evidence>
<reference evidence="2" key="2">
    <citation type="submission" date="2012-08" db="EMBL/GenBank/DDBJ databases">
        <title>Genome sequence of Kazachstania naganishii.</title>
        <authorList>
            <person name="Gordon J.L."/>
            <person name="Armisen D."/>
            <person name="Proux-Wera E."/>
            <person name="OhEigeartaigh S.S."/>
            <person name="Byrne K.P."/>
            <person name="Wolfe K.H."/>
        </authorList>
    </citation>
    <scope>NUCLEOTIDE SEQUENCE [LARGE SCALE GENOMIC DNA]</scope>
    <source>
        <strain evidence="2">ATCC MYA-139 / BCRC 22969 / CBS 8797 / CCRC 22969 / KCTC 17520 / NBRC 10181 / NCYC 3082</strain>
    </source>
</reference>
<keyword evidence="2" id="KW-1185">Reference proteome</keyword>
<dbReference type="OrthoDB" id="5354116at2759"/>
<dbReference type="GO" id="GO:0016586">
    <property type="term" value="C:RSC-type complex"/>
    <property type="evidence" value="ECO:0007669"/>
    <property type="project" value="EnsemblFungi"/>
</dbReference>
<gene>
    <name evidence="1" type="primary">KNAG0A06010</name>
    <name evidence="1" type="ordered locus">KNAG_0A06010</name>
</gene>
<name>J7RFC9_HUIN7</name>
<protein>
    <submittedName>
        <fullName evidence="1">Uncharacterized protein</fullName>
    </submittedName>
</protein>